<evidence type="ECO:0000313" key="8">
    <source>
        <dbReference type="Proteomes" id="UP001549320"/>
    </source>
</evidence>
<dbReference type="Pfam" id="PF19112">
    <property type="entry name" value="VanA_C"/>
    <property type="match status" value="1"/>
</dbReference>
<name>A0ABV2QCW1_9BURK</name>
<keyword evidence="8" id="KW-1185">Reference proteome</keyword>
<dbReference type="Gene3D" id="2.102.10.10">
    <property type="entry name" value="Rieske [2Fe-2S] iron-sulphur domain"/>
    <property type="match status" value="1"/>
</dbReference>
<keyword evidence="2" id="KW-0479">Metal-binding</keyword>
<dbReference type="SUPFAM" id="SSF50022">
    <property type="entry name" value="ISP domain"/>
    <property type="match status" value="1"/>
</dbReference>
<evidence type="ECO:0000256" key="1">
    <source>
        <dbReference type="ARBA" id="ARBA00022714"/>
    </source>
</evidence>
<accession>A0ABV2QCW1</accession>
<evidence type="ECO:0000256" key="2">
    <source>
        <dbReference type="ARBA" id="ARBA00022723"/>
    </source>
</evidence>
<proteinExistence type="predicted"/>
<keyword evidence="1" id="KW-0001">2Fe-2S</keyword>
<gene>
    <name evidence="7" type="ORF">ABIE13_004004</name>
</gene>
<dbReference type="PROSITE" id="PS51296">
    <property type="entry name" value="RIESKE"/>
    <property type="match status" value="1"/>
</dbReference>
<evidence type="ECO:0000256" key="5">
    <source>
        <dbReference type="ARBA" id="ARBA00023014"/>
    </source>
</evidence>
<dbReference type="SUPFAM" id="SSF55961">
    <property type="entry name" value="Bet v1-like"/>
    <property type="match status" value="1"/>
</dbReference>
<keyword evidence="4" id="KW-0408">Iron</keyword>
<reference evidence="7 8" key="1">
    <citation type="submission" date="2024-06" db="EMBL/GenBank/DDBJ databases">
        <title>Sorghum-associated microbial communities from plants grown in Nebraska, USA.</title>
        <authorList>
            <person name="Schachtman D."/>
        </authorList>
    </citation>
    <scope>NUCLEOTIDE SEQUENCE [LARGE SCALE GENOMIC DNA]</scope>
    <source>
        <strain evidence="7 8">2709</strain>
    </source>
</reference>
<evidence type="ECO:0000313" key="7">
    <source>
        <dbReference type="EMBL" id="MET4578881.1"/>
    </source>
</evidence>
<dbReference type="Pfam" id="PF00355">
    <property type="entry name" value="Rieske"/>
    <property type="match status" value="1"/>
</dbReference>
<dbReference type="Proteomes" id="UP001549320">
    <property type="component" value="Unassembled WGS sequence"/>
</dbReference>
<sequence>MSMLVKNTWYVAAWSSEVTCGSLLARRILDIPVVLFRDQNSVIGALHDQCCHRGLPLSMGKAESGGIRCGYHGMRYDREGVCVEIPGQTVIPKRACVRSFPVIEQHGLVWIWCGDIAPTAQPPAYPWHGEWIWKGGQVHYESNYELIHDNLLDLSHLGYVHVFTIGGDPKSHMNAEMSTKRANGGVLVERFMRDVSPPPTHVRINGYSQSVDRWQRIQFVPGLITIYSGSVPAGTLRTRGDQVGGFQQRVFNAITPETGGTSHYFWSVSHVPVPGNPGMTDTLYSDTVKTFEEDRVIVNAQYARMQESVDQKWVDLGIDAGSIQARRILKDLAAAEQVPRVVPVVLQPVTS</sequence>
<dbReference type="InterPro" id="IPR050584">
    <property type="entry name" value="Cholesterol_7-desaturase"/>
</dbReference>
<dbReference type="PANTHER" id="PTHR21266:SF60">
    <property type="entry name" value="3-KETOSTEROID-9-ALPHA-MONOOXYGENASE, OXYGENASE COMPONENT"/>
    <property type="match status" value="1"/>
</dbReference>
<dbReference type="InterPro" id="IPR017941">
    <property type="entry name" value="Rieske_2Fe-2S"/>
</dbReference>
<protein>
    <submittedName>
        <fullName evidence="7">Phenylpropionate dioxygenase-like ring-hydroxylating dioxygenase large terminal subunit</fullName>
    </submittedName>
</protein>
<dbReference type="PANTHER" id="PTHR21266">
    <property type="entry name" value="IRON-SULFUR DOMAIN CONTAINING PROTEIN"/>
    <property type="match status" value="1"/>
</dbReference>
<feature type="domain" description="Rieske" evidence="6">
    <location>
        <begin position="9"/>
        <end position="111"/>
    </location>
</feature>
<evidence type="ECO:0000256" key="3">
    <source>
        <dbReference type="ARBA" id="ARBA00023002"/>
    </source>
</evidence>
<dbReference type="InterPro" id="IPR036922">
    <property type="entry name" value="Rieske_2Fe-2S_sf"/>
</dbReference>
<dbReference type="Gene3D" id="3.90.380.10">
    <property type="entry name" value="Naphthalene 1,2-dioxygenase Alpha Subunit, Chain A, domain 1"/>
    <property type="match status" value="1"/>
</dbReference>
<keyword evidence="3" id="KW-0560">Oxidoreductase</keyword>
<dbReference type="InterPro" id="IPR044043">
    <property type="entry name" value="VanA_C_cat"/>
</dbReference>
<dbReference type="EMBL" id="JBEPSH010000008">
    <property type="protein sequence ID" value="MET4578881.1"/>
    <property type="molecule type" value="Genomic_DNA"/>
</dbReference>
<comment type="caution">
    <text evidence="7">The sequence shown here is derived from an EMBL/GenBank/DDBJ whole genome shotgun (WGS) entry which is preliminary data.</text>
</comment>
<keyword evidence="5" id="KW-0411">Iron-sulfur</keyword>
<evidence type="ECO:0000256" key="4">
    <source>
        <dbReference type="ARBA" id="ARBA00023004"/>
    </source>
</evidence>
<evidence type="ECO:0000259" key="6">
    <source>
        <dbReference type="PROSITE" id="PS51296"/>
    </source>
</evidence>
<dbReference type="RefSeq" id="WP_354446515.1">
    <property type="nucleotide sequence ID" value="NZ_JBEPSH010000008.1"/>
</dbReference>
<organism evidence="7 8">
    <name type="scientific">Ottowia thiooxydans</name>
    <dbReference type="NCBI Taxonomy" id="219182"/>
    <lineage>
        <taxon>Bacteria</taxon>
        <taxon>Pseudomonadati</taxon>
        <taxon>Pseudomonadota</taxon>
        <taxon>Betaproteobacteria</taxon>
        <taxon>Burkholderiales</taxon>
        <taxon>Comamonadaceae</taxon>
        <taxon>Ottowia</taxon>
    </lineage>
</organism>
<dbReference type="CDD" id="cd08878">
    <property type="entry name" value="RHO_alpha_C_DMO-like"/>
    <property type="match status" value="1"/>
</dbReference>